<dbReference type="EMBL" id="CAMTCP010000011">
    <property type="protein sequence ID" value="CAI3539307.1"/>
    <property type="molecule type" value="Genomic_DNA"/>
</dbReference>
<accession>A0AAD1Y9X7</accession>
<reference evidence="1" key="1">
    <citation type="submission" date="2022-10" db="EMBL/GenBank/DDBJ databases">
        <authorList>
            <person name="Aires J."/>
            <person name="Mesa V."/>
        </authorList>
    </citation>
    <scope>NUCLEOTIDE SEQUENCE</scope>
    <source>
        <strain evidence="1">Clostridium neonatale JD116</strain>
    </source>
</reference>
<evidence type="ECO:0000313" key="2">
    <source>
        <dbReference type="Proteomes" id="UP001189143"/>
    </source>
</evidence>
<protein>
    <submittedName>
        <fullName evidence="1">Uncharacterized protein</fullName>
    </submittedName>
</protein>
<comment type="caution">
    <text evidence="1">The sequence shown here is derived from an EMBL/GenBank/DDBJ whole genome shotgun (WGS) entry which is preliminary data.</text>
</comment>
<name>A0AAD1Y9X7_9CLOT</name>
<dbReference type="AlphaFoldDB" id="A0AAD1Y9X7"/>
<organism evidence="1 2">
    <name type="scientific">Clostridium neonatale</name>
    <dbReference type="NCBI Taxonomy" id="137838"/>
    <lineage>
        <taxon>Bacteria</taxon>
        <taxon>Bacillati</taxon>
        <taxon>Bacillota</taxon>
        <taxon>Clostridia</taxon>
        <taxon>Eubacteriales</taxon>
        <taxon>Clostridiaceae</taxon>
        <taxon>Clostridium</taxon>
    </lineage>
</organism>
<evidence type="ECO:0000313" key="1">
    <source>
        <dbReference type="EMBL" id="CAI3539307.1"/>
    </source>
</evidence>
<proteinExistence type="predicted"/>
<sequence>MEAILKKDNKSITNEIFELIRTLNPEEQKAIKYVIDGINIAKALEKGKEVS</sequence>
<gene>
    <name evidence="1" type="ORF">CNEO2_100065</name>
</gene>
<dbReference type="Proteomes" id="UP001189143">
    <property type="component" value="Unassembled WGS sequence"/>
</dbReference>
<dbReference type="RefSeq" id="WP_185738795.1">
    <property type="nucleotide sequence ID" value="NZ_CAKJVF010000029.1"/>
</dbReference>